<accession>A0A8J5JBM1</accession>
<organism evidence="5 6">
    <name type="scientific">Homarus americanus</name>
    <name type="common">American lobster</name>
    <dbReference type="NCBI Taxonomy" id="6706"/>
    <lineage>
        <taxon>Eukaryota</taxon>
        <taxon>Metazoa</taxon>
        <taxon>Ecdysozoa</taxon>
        <taxon>Arthropoda</taxon>
        <taxon>Crustacea</taxon>
        <taxon>Multicrustacea</taxon>
        <taxon>Malacostraca</taxon>
        <taxon>Eumalacostraca</taxon>
        <taxon>Eucarida</taxon>
        <taxon>Decapoda</taxon>
        <taxon>Pleocyemata</taxon>
        <taxon>Astacidea</taxon>
        <taxon>Nephropoidea</taxon>
        <taxon>Nephropidae</taxon>
        <taxon>Homarus</taxon>
    </lineage>
</organism>
<evidence type="ECO:0000259" key="4">
    <source>
        <dbReference type="PROSITE" id="PS51465"/>
    </source>
</evidence>
<evidence type="ECO:0000256" key="1">
    <source>
        <dbReference type="ARBA" id="ARBA00022690"/>
    </source>
</evidence>
<dbReference type="Proteomes" id="UP000747542">
    <property type="component" value="Unassembled WGS sequence"/>
</dbReference>
<dbReference type="CDD" id="cd00104">
    <property type="entry name" value="KAZAL_FS"/>
    <property type="match status" value="1"/>
</dbReference>
<protein>
    <submittedName>
        <fullName evidence="5">Turripeptide Lol9.1-like 2</fullName>
    </submittedName>
</protein>
<keyword evidence="2" id="KW-0722">Serine protease inhibitor</keyword>
<dbReference type="Gene3D" id="3.30.60.30">
    <property type="match status" value="1"/>
</dbReference>
<gene>
    <name evidence="5" type="primary">Tu91-L2</name>
    <name evidence="5" type="ORF">Hamer_G015946</name>
</gene>
<sequence length="133" mass="14590">MTSAAPCFHHTTPADNRTTPLHDSLLQPSVAIPVSFRQTYIKVSLWLLSTKVFRFCCFIINYIFPVVTRATGDLRQDDLEATRPADDPCLRPCPAIWAPVCGSDGVTYGSDCGLKAAACRDNSITKSYEGECT</sequence>
<dbReference type="Pfam" id="PF07648">
    <property type="entry name" value="Kazal_2"/>
    <property type="match status" value="1"/>
</dbReference>
<dbReference type="AlphaFoldDB" id="A0A8J5JBM1"/>
<dbReference type="SUPFAM" id="SSF100895">
    <property type="entry name" value="Kazal-type serine protease inhibitors"/>
    <property type="match status" value="1"/>
</dbReference>
<dbReference type="EMBL" id="JAHLQT010041065">
    <property type="protein sequence ID" value="KAG7155582.1"/>
    <property type="molecule type" value="Genomic_DNA"/>
</dbReference>
<dbReference type="SMART" id="SM00280">
    <property type="entry name" value="KAZAL"/>
    <property type="match status" value="1"/>
</dbReference>
<dbReference type="PROSITE" id="PS51465">
    <property type="entry name" value="KAZAL_2"/>
    <property type="match status" value="1"/>
</dbReference>
<keyword evidence="6" id="KW-1185">Reference proteome</keyword>
<evidence type="ECO:0000256" key="3">
    <source>
        <dbReference type="ARBA" id="ARBA00023157"/>
    </source>
</evidence>
<dbReference type="PANTHER" id="PTHR10913:SF45">
    <property type="entry name" value="FOLLISTATIN, ISOFORM A-RELATED"/>
    <property type="match status" value="1"/>
</dbReference>
<dbReference type="PANTHER" id="PTHR10913">
    <property type="entry name" value="FOLLISTATIN-RELATED"/>
    <property type="match status" value="1"/>
</dbReference>
<dbReference type="GO" id="GO:0005576">
    <property type="term" value="C:extracellular region"/>
    <property type="evidence" value="ECO:0007669"/>
    <property type="project" value="TreeGrafter"/>
</dbReference>
<dbReference type="GO" id="GO:0030154">
    <property type="term" value="P:cell differentiation"/>
    <property type="evidence" value="ECO:0007669"/>
    <property type="project" value="TreeGrafter"/>
</dbReference>
<keyword evidence="3" id="KW-1015">Disulfide bond</keyword>
<dbReference type="InterPro" id="IPR002350">
    <property type="entry name" value="Kazal_dom"/>
</dbReference>
<proteinExistence type="predicted"/>
<feature type="domain" description="Kazal-like" evidence="4">
    <location>
        <begin position="83"/>
        <end position="133"/>
    </location>
</feature>
<evidence type="ECO:0000313" key="6">
    <source>
        <dbReference type="Proteomes" id="UP000747542"/>
    </source>
</evidence>
<name>A0A8J5JBM1_HOMAM</name>
<evidence type="ECO:0000256" key="2">
    <source>
        <dbReference type="ARBA" id="ARBA00022900"/>
    </source>
</evidence>
<keyword evidence="1" id="KW-0646">Protease inhibitor</keyword>
<reference evidence="5" key="1">
    <citation type="journal article" date="2021" name="Sci. Adv.">
        <title>The American lobster genome reveals insights on longevity, neural, and immune adaptations.</title>
        <authorList>
            <person name="Polinski J.M."/>
            <person name="Zimin A.V."/>
            <person name="Clark K.F."/>
            <person name="Kohn A.B."/>
            <person name="Sadowski N."/>
            <person name="Timp W."/>
            <person name="Ptitsyn A."/>
            <person name="Khanna P."/>
            <person name="Romanova D.Y."/>
            <person name="Williams P."/>
            <person name="Greenwood S.J."/>
            <person name="Moroz L.L."/>
            <person name="Walt D.R."/>
            <person name="Bodnar A.G."/>
        </authorList>
    </citation>
    <scope>NUCLEOTIDE SEQUENCE</scope>
    <source>
        <strain evidence="5">GMGI-L3</strain>
    </source>
</reference>
<dbReference type="InterPro" id="IPR036058">
    <property type="entry name" value="Kazal_dom_sf"/>
</dbReference>
<dbReference type="InterPro" id="IPR050653">
    <property type="entry name" value="Prot_Inhib_GrowthFact_Antg"/>
</dbReference>
<comment type="caution">
    <text evidence="5">The sequence shown here is derived from an EMBL/GenBank/DDBJ whole genome shotgun (WGS) entry which is preliminary data.</text>
</comment>
<evidence type="ECO:0000313" key="5">
    <source>
        <dbReference type="EMBL" id="KAG7155582.1"/>
    </source>
</evidence>